<keyword evidence="8" id="KW-1185">Reference proteome</keyword>
<organism evidence="7 8">
    <name type="scientific">Tindallia californiensis</name>
    <dbReference type="NCBI Taxonomy" id="159292"/>
    <lineage>
        <taxon>Bacteria</taxon>
        <taxon>Bacillati</taxon>
        <taxon>Bacillota</taxon>
        <taxon>Clostridia</taxon>
        <taxon>Peptostreptococcales</taxon>
        <taxon>Tindalliaceae</taxon>
        <taxon>Tindallia</taxon>
    </lineage>
</organism>
<evidence type="ECO:0000313" key="8">
    <source>
        <dbReference type="Proteomes" id="UP000199230"/>
    </source>
</evidence>
<reference evidence="7 8" key="1">
    <citation type="submission" date="2016-10" db="EMBL/GenBank/DDBJ databases">
        <authorList>
            <person name="de Groot N.N."/>
        </authorList>
    </citation>
    <scope>NUCLEOTIDE SEQUENCE [LARGE SCALE GENOMIC DNA]</scope>
    <source>
        <strain evidence="7 8">APO</strain>
    </source>
</reference>
<dbReference type="RefSeq" id="WP_093309959.1">
    <property type="nucleotide sequence ID" value="NZ_FNPV01000001.1"/>
</dbReference>
<evidence type="ECO:0000256" key="4">
    <source>
        <dbReference type="ARBA" id="ARBA00048447"/>
    </source>
</evidence>
<dbReference type="NCBIfam" id="NF009914">
    <property type="entry name" value="PRK13374.1"/>
    <property type="match status" value="1"/>
</dbReference>
<dbReference type="STRING" id="159292.SAMN05192546_101168"/>
<dbReference type="HAMAP" id="MF_01627">
    <property type="entry name" value="Pur_nucleosid_phosp"/>
    <property type="match status" value="1"/>
</dbReference>
<feature type="site" description="Important for catalytic activity" evidence="5">
    <location>
        <position position="217"/>
    </location>
</feature>
<feature type="binding site" description="in other chain" evidence="5">
    <location>
        <position position="24"/>
    </location>
    <ligand>
        <name>phosphate</name>
        <dbReference type="ChEBI" id="CHEBI:43474"/>
        <note>ligand shared between dimeric partners</note>
    </ligand>
</feature>
<dbReference type="PROSITE" id="PS01232">
    <property type="entry name" value="PNP_UDP_1"/>
    <property type="match status" value="1"/>
</dbReference>
<dbReference type="EC" id="2.4.2.1" evidence="5"/>
<dbReference type="InterPro" id="IPR018016">
    <property type="entry name" value="Nucleoside_phosphorylase_CS"/>
</dbReference>
<evidence type="ECO:0000256" key="3">
    <source>
        <dbReference type="ARBA" id="ARBA00022679"/>
    </source>
</evidence>
<evidence type="ECO:0000256" key="2">
    <source>
        <dbReference type="ARBA" id="ARBA00022676"/>
    </source>
</evidence>
<feature type="active site" description="Proton donor" evidence="5">
    <location>
        <position position="204"/>
    </location>
</feature>
<dbReference type="NCBIfam" id="TIGR00107">
    <property type="entry name" value="deoD"/>
    <property type="match status" value="1"/>
</dbReference>
<dbReference type="AlphaFoldDB" id="A0A1H3IJ75"/>
<feature type="domain" description="Nucleoside phosphorylase" evidence="6">
    <location>
        <begin position="16"/>
        <end position="226"/>
    </location>
</feature>
<dbReference type="GO" id="GO:0006152">
    <property type="term" value="P:purine nucleoside catabolic process"/>
    <property type="evidence" value="ECO:0007669"/>
    <property type="project" value="TreeGrafter"/>
</dbReference>
<dbReference type="OrthoDB" id="9782889at2"/>
<comment type="similarity">
    <text evidence="1 5">Belongs to the PNP/UDP phosphorylase family.</text>
</comment>
<evidence type="ECO:0000256" key="1">
    <source>
        <dbReference type="ARBA" id="ARBA00010456"/>
    </source>
</evidence>
<dbReference type="InterPro" id="IPR035994">
    <property type="entry name" value="Nucleoside_phosphorylase_sf"/>
</dbReference>
<comment type="subunit">
    <text evidence="5">Homohexamer; trimer of homodimers.</text>
</comment>
<accession>A0A1H3IJ75</accession>
<feature type="binding site" description="in other chain" evidence="5">
    <location>
        <position position="20"/>
    </location>
    <ligand>
        <name>phosphate</name>
        <dbReference type="ChEBI" id="CHEBI:43474"/>
        <note>ligand shared between dimeric partners</note>
    </ligand>
</feature>
<dbReference type="Pfam" id="PF01048">
    <property type="entry name" value="PNP_UDP_1"/>
    <property type="match status" value="1"/>
</dbReference>
<feature type="binding site" evidence="5">
    <location>
        <position position="43"/>
    </location>
    <ligand>
        <name>phosphate</name>
        <dbReference type="ChEBI" id="CHEBI:43474"/>
        <note>ligand shared between dimeric partners</note>
    </ligand>
</feature>
<dbReference type="GO" id="GO:0005829">
    <property type="term" value="C:cytosol"/>
    <property type="evidence" value="ECO:0007669"/>
    <property type="project" value="TreeGrafter"/>
</dbReference>
<evidence type="ECO:0000313" key="7">
    <source>
        <dbReference type="EMBL" id="SDY27435.1"/>
    </source>
</evidence>
<dbReference type="Proteomes" id="UP000199230">
    <property type="component" value="Unassembled WGS sequence"/>
</dbReference>
<feature type="binding site" description="in other chain" evidence="5">
    <location>
        <begin position="203"/>
        <end position="204"/>
    </location>
    <ligand>
        <name>a purine D-ribonucleoside</name>
        <dbReference type="ChEBI" id="CHEBI:142355"/>
        <note>ligand shared between dimeric partners</note>
    </ligand>
</feature>
<dbReference type="PANTHER" id="PTHR43691:SF11">
    <property type="entry name" value="FI09636P-RELATED"/>
    <property type="match status" value="1"/>
</dbReference>
<evidence type="ECO:0000256" key="5">
    <source>
        <dbReference type="HAMAP-Rule" id="MF_01627"/>
    </source>
</evidence>
<dbReference type="EMBL" id="FNPV01000001">
    <property type="protein sequence ID" value="SDY27435.1"/>
    <property type="molecule type" value="Genomic_DNA"/>
</dbReference>
<comment type="catalytic activity">
    <reaction evidence="4">
        <text>uridine + phosphate = alpha-D-ribose 1-phosphate + uracil</text>
        <dbReference type="Rhea" id="RHEA:24388"/>
        <dbReference type="ChEBI" id="CHEBI:16704"/>
        <dbReference type="ChEBI" id="CHEBI:17568"/>
        <dbReference type="ChEBI" id="CHEBI:43474"/>
        <dbReference type="ChEBI" id="CHEBI:57720"/>
        <dbReference type="EC" id="2.4.2.3"/>
    </reaction>
</comment>
<dbReference type="InterPro" id="IPR004402">
    <property type="entry name" value="DeoD-type"/>
</dbReference>
<sequence>MSIHISAKPGEVAETILLPGDPLRAKHIADNYLEEAVCFNEVRGMYGFTGYYKGKRVSVSGTGMGIPSISIYVNELIREYNVKNLIRIGSCGSLQEEVAIRDIIIAMSANTDSNVNNIRFPQRNFAPTANFSLLEKAVETARTKGLDPKVGSVLTSDNFYHEDPEEWKMWASYGVLAVEMETAELYSLAAKYGVKALSVLTVSDHFITGEQTTSEERQKTFNDMMEIALSLA</sequence>
<comment type="catalytic activity">
    <reaction evidence="5">
        <text>a purine 2'-deoxy-D-ribonucleoside + phosphate = a purine nucleobase + 2-deoxy-alpha-D-ribose 1-phosphate</text>
        <dbReference type="Rhea" id="RHEA:36431"/>
        <dbReference type="ChEBI" id="CHEBI:26386"/>
        <dbReference type="ChEBI" id="CHEBI:43474"/>
        <dbReference type="ChEBI" id="CHEBI:57259"/>
        <dbReference type="ChEBI" id="CHEBI:142361"/>
        <dbReference type="EC" id="2.4.2.1"/>
    </reaction>
</comment>
<dbReference type="InterPro" id="IPR000845">
    <property type="entry name" value="Nucleoside_phosphorylase_d"/>
</dbReference>
<dbReference type="GO" id="GO:0004850">
    <property type="term" value="F:uridine phosphorylase activity"/>
    <property type="evidence" value="ECO:0007669"/>
    <property type="project" value="UniProtKB-EC"/>
</dbReference>
<dbReference type="CDD" id="cd09006">
    <property type="entry name" value="PNP_EcPNPI-like"/>
    <property type="match status" value="1"/>
</dbReference>
<evidence type="ECO:0000259" key="6">
    <source>
        <dbReference type="Pfam" id="PF01048"/>
    </source>
</evidence>
<keyword evidence="3 5" id="KW-0808">Transferase</keyword>
<dbReference type="NCBIfam" id="NF004489">
    <property type="entry name" value="PRK05819.1"/>
    <property type="match status" value="1"/>
</dbReference>
<keyword evidence="2 5" id="KW-0328">Glycosyltransferase</keyword>
<dbReference type="GO" id="GO:0004731">
    <property type="term" value="F:purine-nucleoside phosphorylase activity"/>
    <property type="evidence" value="ECO:0007669"/>
    <property type="project" value="UniProtKB-UniRule"/>
</dbReference>
<dbReference type="PANTHER" id="PTHR43691">
    <property type="entry name" value="URIDINE PHOSPHORYLASE"/>
    <property type="match status" value="1"/>
</dbReference>
<comment type="function">
    <text evidence="5">Catalyzes the reversible phosphorolytic breakdown of the N-glycosidic bond in the beta-(deoxy)ribonucleoside molecules, with the formation of the corresponding free purine bases and pentose-1-phosphate.</text>
</comment>
<feature type="binding site" evidence="5">
    <location>
        <position position="4"/>
    </location>
    <ligand>
        <name>a purine D-ribonucleoside</name>
        <dbReference type="ChEBI" id="CHEBI:142355"/>
        <note>ligand shared between dimeric partners</note>
    </ligand>
</feature>
<feature type="binding site" description="in other chain" evidence="5">
    <location>
        <begin position="179"/>
        <end position="181"/>
    </location>
    <ligand>
        <name>a purine D-ribonucleoside</name>
        <dbReference type="ChEBI" id="CHEBI:142355"/>
        <note>ligand shared between dimeric partners</note>
    </ligand>
</feature>
<gene>
    <name evidence="5" type="primary">deoD</name>
    <name evidence="7" type="ORF">SAMN05192546_101168</name>
</gene>
<proteinExistence type="inferred from homology"/>
<name>A0A1H3IJ75_9FIRM</name>
<protein>
    <recommendedName>
        <fullName evidence="5">Purine nucleoside phosphorylase DeoD-type</fullName>
        <shortName evidence="5">PNP</shortName>
        <ecNumber evidence="5">2.4.2.1</ecNumber>
    </recommendedName>
</protein>
<comment type="catalytic activity">
    <reaction evidence="5">
        <text>a purine D-ribonucleoside + phosphate = a purine nucleobase + alpha-D-ribose 1-phosphate</text>
        <dbReference type="Rhea" id="RHEA:19805"/>
        <dbReference type="ChEBI" id="CHEBI:26386"/>
        <dbReference type="ChEBI" id="CHEBI:43474"/>
        <dbReference type="ChEBI" id="CHEBI:57720"/>
        <dbReference type="ChEBI" id="CHEBI:142355"/>
        <dbReference type="EC" id="2.4.2.1"/>
    </reaction>
</comment>
<dbReference type="Gene3D" id="3.40.50.1580">
    <property type="entry name" value="Nucleoside phosphorylase domain"/>
    <property type="match status" value="1"/>
</dbReference>
<feature type="binding site" description="in other chain" evidence="5">
    <location>
        <begin position="87"/>
        <end position="90"/>
    </location>
    <ligand>
        <name>phosphate</name>
        <dbReference type="ChEBI" id="CHEBI:43474"/>
        <note>ligand shared between dimeric partners</note>
    </ligand>
</feature>
<dbReference type="SUPFAM" id="SSF53167">
    <property type="entry name" value="Purine and uridine phosphorylases"/>
    <property type="match status" value="1"/>
</dbReference>